<reference evidence="2" key="1">
    <citation type="submission" date="2021-01" db="EMBL/GenBank/DDBJ databases">
        <title>Adiantum capillus-veneris genome.</title>
        <authorList>
            <person name="Fang Y."/>
            <person name="Liao Q."/>
        </authorList>
    </citation>
    <scope>NUCLEOTIDE SEQUENCE</scope>
    <source>
        <strain evidence="2">H3</strain>
        <tissue evidence="2">Leaf</tissue>
    </source>
</reference>
<dbReference type="GO" id="GO:0030286">
    <property type="term" value="C:dynein complex"/>
    <property type="evidence" value="ECO:0007669"/>
    <property type="project" value="InterPro"/>
</dbReference>
<dbReference type="PANTHER" id="PTHR45703:SF36">
    <property type="entry name" value="DYNEIN HEAVY CHAIN, CYTOPLASMIC"/>
    <property type="match status" value="1"/>
</dbReference>
<dbReference type="PANTHER" id="PTHR45703">
    <property type="entry name" value="DYNEIN HEAVY CHAIN"/>
    <property type="match status" value="1"/>
</dbReference>
<dbReference type="GO" id="GO:0051959">
    <property type="term" value="F:dynein light intermediate chain binding"/>
    <property type="evidence" value="ECO:0007669"/>
    <property type="project" value="InterPro"/>
</dbReference>
<gene>
    <name evidence="2" type="ORF">GOP47_0009654</name>
</gene>
<comment type="caution">
    <text evidence="2">The sequence shown here is derived from an EMBL/GenBank/DDBJ whole genome shotgun (WGS) entry which is preliminary data.</text>
</comment>
<dbReference type="AlphaFoldDB" id="A0A9D4ZHC7"/>
<protein>
    <recommendedName>
        <fullName evidence="1">Dynein heavy chain linker domain-containing protein</fullName>
    </recommendedName>
</protein>
<dbReference type="Proteomes" id="UP000886520">
    <property type="component" value="Chromosome 9"/>
</dbReference>
<dbReference type="EMBL" id="JABFUD020000009">
    <property type="protein sequence ID" value="KAI5075578.1"/>
    <property type="molecule type" value="Genomic_DNA"/>
</dbReference>
<accession>A0A9D4ZHC7</accession>
<dbReference type="InterPro" id="IPR026983">
    <property type="entry name" value="DHC"/>
</dbReference>
<keyword evidence="3" id="KW-1185">Reference proteome</keyword>
<sequence length="284" mass="33312">MQDRMDSLEDQFLAIKEYISLMQEYQIPIAEIESTSYQMMGADFNSCKDAMITAEESKVENVKLFSADLMKQLDQLKTEVALIRQRARHDMILDENSDMQEVLQYVRTLSKDMELQKTNFQRIQQYQIVFQMEETRFDELKDAYEEVEMKKALWCALEDLIHKRLAWVDTHFEKLGIDVIEEVVQRYSKLSVKLERGLLPNKVVARLRKMVDEFKLTLPVIQNLRNKALKERHWKKIEVEMGQKVRSFCGQQLVNPNSDLVQVKIGILNQECICLLASTSIFCG</sequence>
<dbReference type="GO" id="GO:0045505">
    <property type="term" value="F:dynein intermediate chain binding"/>
    <property type="evidence" value="ECO:0007669"/>
    <property type="project" value="InterPro"/>
</dbReference>
<name>A0A9D4ZHC7_ADICA</name>
<evidence type="ECO:0000313" key="2">
    <source>
        <dbReference type="EMBL" id="KAI5075578.1"/>
    </source>
</evidence>
<organism evidence="2 3">
    <name type="scientific">Adiantum capillus-veneris</name>
    <name type="common">Maidenhair fern</name>
    <dbReference type="NCBI Taxonomy" id="13818"/>
    <lineage>
        <taxon>Eukaryota</taxon>
        <taxon>Viridiplantae</taxon>
        <taxon>Streptophyta</taxon>
        <taxon>Embryophyta</taxon>
        <taxon>Tracheophyta</taxon>
        <taxon>Polypodiopsida</taxon>
        <taxon>Polypodiidae</taxon>
        <taxon>Polypodiales</taxon>
        <taxon>Pteridineae</taxon>
        <taxon>Pteridaceae</taxon>
        <taxon>Vittarioideae</taxon>
        <taxon>Adiantum</taxon>
    </lineage>
</organism>
<dbReference type="Pfam" id="PF08393">
    <property type="entry name" value="DHC_N2"/>
    <property type="match status" value="1"/>
</dbReference>
<dbReference type="GO" id="GO:0007018">
    <property type="term" value="P:microtubule-based movement"/>
    <property type="evidence" value="ECO:0007669"/>
    <property type="project" value="InterPro"/>
</dbReference>
<dbReference type="OrthoDB" id="540277at2759"/>
<evidence type="ECO:0000313" key="3">
    <source>
        <dbReference type="Proteomes" id="UP000886520"/>
    </source>
</evidence>
<dbReference type="InterPro" id="IPR013602">
    <property type="entry name" value="Dynein_heavy_linker"/>
</dbReference>
<proteinExistence type="predicted"/>
<feature type="domain" description="Dynein heavy chain linker" evidence="1">
    <location>
        <begin position="140"/>
        <end position="246"/>
    </location>
</feature>
<evidence type="ECO:0000259" key="1">
    <source>
        <dbReference type="Pfam" id="PF08393"/>
    </source>
</evidence>